<reference evidence="2 3" key="1">
    <citation type="submission" date="2019-01" db="EMBL/GenBank/DDBJ databases">
        <title>Lacunisphaera sp. strain TWA-58.</title>
        <authorList>
            <person name="Chen W.-M."/>
        </authorList>
    </citation>
    <scope>NUCLEOTIDE SEQUENCE [LARGE SCALE GENOMIC DNA]</scope>
    <source>
        <strain evidence="2 3">TWA-58</strain>
    </source>
</reference>
<comment type="caution">
    <text evidence="2">The sequence shown here is derived from an EMBL/GenBank/DDBJ whole genome shotgun (WGS) entry which is preliminary data.</text>
</comment>
<gene>
    <name evidence="2" type="ORF">ESB00_10090</name>
</gene>
<sequence>MRRPAPSLFMVLALLALAGCTTTQTIPATAVAPPPPPPVIEPPPASITGSEEKSAMLDDFTAFIAAIDGMPLSVGRTGWQTPVSLKAGMRQIKVVFVRGVFTGEAELQLNALSERAYQLRFATDAQFLGKNSYCEFWIADTATGLPATERVRAPLQRTDESK</sequence>
<dbReference type="AlphaFoldDB" id="A0A4Q1CB55"/>
<name>A0A4Q1CB55_9BACT</name>
<keyword evidence="3" id="KW-1185">Reference proteome</keyword>
<feature type="chain" id="PRO_5020850301" description="Lipoprotein" evidence="1">
    <location>
        <begin position="19"/>
        <end position="162"/>
    </location>
</feature>
<keyword evidence="1" id="KW-0732">Signal</keyword>
<evidence type="ECO:0008006" key="4">
    <source>
        <dbReference type="Google" id="ProtNLM"/>
    </source>
</evidence>
<dbReference type="OrthoDB" id="199742at2"/>
<dbReference type="RefSeq" id="WP_129047564.1">
    <property type="nucleotide sequence ID" value="NZ_SDHX01000001.1"/>
</dbReference>
<protein>
    <recommendedName>
        <fullName evidence="4">Lipoprotein</fullName>
    </recommendedName>
</protein>
<feature type="signal peptide" evidence="1">
    <location>
        <begin position="1"/>
        <end position="18"/>
    </location>
</feature>
<organism evidence="2 3">
    <name type="scientific">Oleiharenicola lentus</name>
    <dbReference type="NCBI Taxonomy" id="2508720"/>
    <lineage>
        <taxon>Bacteria</taxon>
        <taxon>Pseudomonadati</taxon>
        <taxon>Verrucomicrobiota</taxon>
        <taxon>Opitutia</taxon>
        <taxon>Opitutales</taxon>
        <taxon>Opitutaceae</taxon>
        <taxon>Oleiharenicola</taxon>
    </lineage>
</organism>
<dbReference type="Proteomes" id="UP000290218">
    <property type="component" value="Unassembled WGS sequence"/>
</dbReference>
<evidence type="ECO:0000313" key="3">
    <source>
        <dbReference type="Proteomes" id="UP000290218"/>
    </source>
</evidence>
<evidence type="ECO:0000256" key="1">
    <source>
        <dbReference type="SAM" id="SignalP"/>
    </source>
</evidence>
<accession>A0A4Q1CB55</accession>
<dbReference type="EMBL" id="SDHX01000001">
    <property type="protein sequence ID" value="RXK56198.1"/>
    <property type="molecule type" value="Genomic_DNA"/>
</dbReference>
<evidence type="ECO:0000313" key="2">
    <source>
        <dbReference type="EMBL" id="RXK56198.1"/>
    </source>
</evidence>
<dbReference type="PROSITE" id="PS51257">
    <property type="entry name" value="PROKAR_LIPOPROTEIN"/>
    <property type="match status" value="1"/>
</dbReference>
<proteinExistence type="predicted"/>